<sequence length="279" mass="29860">MTTTSNETAAAGANPSVSRFSVELIIRAFRVTATNRLIASSYAASDAREFLASWNYTVGRVCPAAADELTLTATTLPIAIHVQKDPVPDGGRDRLYTCDASYTVVVDATDRYPAGEAALRLVSEPSRIPAQLASYRDQAFWAKLMPVARPTFERMAEVLRRRGFDAKVRASSASDAQAFLAIDVEADGEQIGTLALVKHVAGPTDAERPALSPCLHFVGAHDVEASSTPGDHPDVWLNDAQVSAGDIACLDIDAFDSFFDLVLDQRDEARATAAPAAYA</sequence>
<evidence type="ECO:0000313" key="1">
    <source>
        <dbReference type="EMBL" id="MFC5510998.1"/>
    </source>
</evidence>
<protein>
    <submittedName>
        <fullName evidence="1">Uncharacterized protein</fullName>
    </submittedName>
</protein>
<organism evidence="1 2">
    <name type="scientific">Massilia jejuensis</name>
    <dbReference type="NCBI Taxonomy" id="648894"/>
    <lineage>
        <taxon>Bacteria</taxon>
        <taxon>Pseudomonadati</taxon>
        <taxon>Pseudomonadota</taxon>
        <taxon>Betaproteobacteria</taxon>
        <taxon>Burkholderiales</taxon>
        <taxon>Oxalobacteraceae</taxon>
        <taxon>Telluria group</taxon>
        <taxon>Massilia</taxon>
    </lineage>
</organism>
<comment type="caution">
    <text evidence="1">The sequence shown here is derived from an EMBL/GenBank/DDBJ whole genome shotgun (WGS) entry which is preliminary data.</text>
</comment>
<gene>
    <name evidence="1" type="ORF">ACFPOU_07655</name>
</gene>
<dbReference type="Proteomes" id="UP001596031">
    <property type="component" value="Unassembled WGS sequence"/>
</dbReference>
<reference evidence="2" key="1">
    <citation type="journal article" date="2019" name="Int. J. Syst. Evol. Microbiol.">
        <title>The Global Catalogue of Microorganisms (GCM) 10K type strain sequencing project: providing services to taxonomists for standard genome sequencing and annotation.</title>
        <authorList>
            <consortium name="The Broad Institute Genomics Platform"/>
            <consortium name="The Broad Institute Genome Sequencing Center for Infectious Disease"/>
            <person name="Wu L."/>
            <person name="Ma J."/>
        </authorList>
    </citation>
    <scope>NUCLEOTIDE SEQUENCE [LARGE SCALE GENOMIC DNA]</scope>
    <source>
        <strain evidence="2">CCUG 38813</strain>
    </source>
</reference>
<evidence type="ECO:0000313" key="2">
    <source>
        <dbReference type="Proteomes" id="UP001596031"/>
    </source>
</evidence>
<name>A0ABW0PGA5_9BURK</name>
<accession>A0ABW0PGA5</accession>
<proteinExistence type="predicted"/>
<keyword evidence="2" id="KW-1185">Reference proteome</keyword>
<dbReference type="EMBL" id="JBHSMS010000026">
    <property type="protein sequence ID" value="MFC5510998.1"/>
    <property type="molecule type" value="Genomic_DNA"/>
</dbReference>
<dbReference type="RefSeq" id="WP_379719072.1">
    <property type="nucleotide sequence ID" value="NZ_JBHSMS010000026.1"/>
</dbReference>